<protein>
    <submittedName>
        <fullName evidence="10">Uncharacterized protein</fullName>
    </submittedName>
</protein>
<dbReference type="Pfam" id="PF00153">
    <property type="entry name" value="Mito_carr"/>
    <property type="match status" value="3"/>
</dbReference>
<feature type="repeat" description="Solcar" evidence="8">
    <location>
        <begin position="100"/>
        <end position="191"/>
    </location>
</feature>
<evidence type="ECO:0000256" key="6">
    <source>
        <dbReference type="ARBA" id="ARBA00022989"/>
    </source>
</evidence>
<name>A0A7S2RTR1_9STRA</name>
<evidence type="ECO:0000256" key="9">
    <source>
        <dbReference type="RuleBase" id="RU000488"/>
    </source>
</evidence>
<dbReference type="InterPro" id="IPR050391">
    <property type="entry name" value="Mito_Metabolite_Transporter"/>
</dbReference>
<dbReference type="AlphaFoldDB" id="A0A7S2RTR1"/>
<feature type="repeat" description="Solcar" evidence="8">
    <location>
        <begin position="11"/>
        <end position="92"/>
    </location>
</feature>
<evidence type="ECO:0000256" key="1">
    <source>
        <dbReference type="ARBA" id="ARBA00004141"/>
    </source>
</evidence>
<keyword evidence="5" id="KW-0677">Repeat</keyword>
<keyword evidence="7 8" id="KW-0472">Membrane</keyword>
<dbReference type="EMBL" id="HBHI01018550">
    <property type="protein sequence ID" value="CAD9680425.1"/>
    <property type="molecule type" value="Transcribed_RNA"/>
</dbReference>
<evidence type="ECO:0000256" key="4">
    <source>
        <dbReference type="ARBA" id="ARBA00022692"/>
    </source>
</evidence>
<evidence type="ECO:0000256" key="8">
    <source>
        <dbReference type="PROSITE-ProRule" id="PRU00282"/>
    </source>
</evidence>
<proteinExistence type="inferred from homology"/>
<keyword evidence="4 8" id="KW-0812">Transmembrane</keyword>
<organism evidence="10">
    <name type="scientific">Eucampia antarctica</name>
    <dbReference type="NCBI Taxonomy" id="49252"/>
    <lineage>
        <taxon>Eukaryota</taxon>
        <taxon>Sar</taxon>
        <taxon>Stramenopiles</taxon>
        <taxon>Ochrophyta</taxon>
        <taxon>Bacillariophyta</taxon>
        <taxon>Mediophyceae</taxon>
        <taxon>Biddulphiophycidae</taxon>
        <taxon>Hemiaulales</taxon>
        <taxon>Hemiaulaceae</taxon>
        <taxon>Eucampia</taxon>
    </lineage>
</organism>
<keyword evidence="3 9" id="KW-0813">Transport</keyword>
<evidence type="ECO:0000313" key="10">
    <source>
        <dbReference type="EMBL" id="CAD9680425.1"/>
    </source>
</evidence>
<dbReference type="SUPFAM" id="SSF103506">
    <property type="entry name" value="Mitochondrial carrier"/>
    <property type="match status" value="1"/>
</dbReference>
<dbReference type="GO" id="GO:0016020">
    <property type="term" value="C:membrane"/>
    <property type="evidence" value="ECO:0007669"/>
    <property type="project" value="UniProtKB-SubCell"/>
</dbReference>
<keyword evidence="6" id="KW-1133">Transmembrane helix</keyword>
<gene>
    <name evidence="10" type="ORF">EANT1437_LOCUS9491</name>
</gene>
<feature type="repeat" description="Solcar" evidence="8">
    <location>
        <begin position="201"/>
        <end position="292"/>
    </location>
</feature>
<dbReference type="InterPro" id="IPR018108">
    <property type="entry name" value="MCP_transmembrane"/>
</dbReference>
<evidence type="ECO:0000256" key="3">
    <source>
        <dbReference type="ARBA" id="ARBA00022448"/>
    </source>
</evidence>
<comment type="similarity">
    <text evidence="2 9">Belongs to the mitochondrial carrier (TC 2.A.29) family.</text>
</comment>
<evidence type="ECO:0000256" key="7">
    <source>
        <dbReference type="ARBA" id="ARBA00023136"/>
    </source>
</evidence>
<evidence type="ECO:0000256" key="2">
    <source>
        <dbReference type="ARBA" id="ARBA00006375"/>
    </source>
</evidence>
<evidence type="ECO:0000256" key="5">
    <source>
        <dbReference type="ARBA" id="ARBA00022737"/>
    </source>
</evidence>
<reference evidence="10" key="1">
    <citation type="submission" date="2021-01" db="EMBL/GenBank/DDBJ databases">
        <authorList>
            <person name="Corre E."/>
            <person name="Pelletier E."/>
            <person name="Niang G."/>
            <person name="Scheremetjew M."/>
            <person name="Finn R."/>
            <person name="Kale V."/>
            <person name="Holt S."/>
            <person name="Cochrane G."/>
            <person name="Meng A."/>
            <person name="Brown T."/>
            <person name="Cohen L."/>
        </authorList>
    </citation>
    <scope>NUCLEOTIDE SEQUENCE</scope>
    <source>
        <strain evidence="10">CCMP1452</strain>
    </source>
</reference>
<dbReference type="PROSITE" id="PS50920">
    <property type="entry name" value="SOLCAR"/>
    <property type="match status" value="3"/>
</dbReference>
<accession>A0A7S2RTR1</accession>
<sequence length="299" mass="32920">MSLITEPKKVPKSVIFGSSGLGGMMGWCLVHPANTLAVRWNLASMQGTKFSLSGMVKESGWMSLYDGLSAGLARQVFYATARFGLFETFRDMLHEYRGKTDFAARVGVGALSGGIAAFISCPMEVATVRMSNDVTLPANQRRNYTGLPDVVTRILKEEGVPAFYRGSIPFVQRAMLVGVFQVATLDQFKDMYAAHLNQKKNSVPNVFCAAMTSGLIYSIATMPLEASKNRMASQVACPETGKLPYRSTIQTMQSVASKEGVLALYNGFLPYYLRCGGHTVSMFILVELIRDYYRKNIMD</sequence>
<dbReference type="Gene3D" id="1.50.40.10">
    <property type="entry name" value="Mitochondrial carrier domain"/>
    <property type="match status" value="1"/>
</dbReference>
<comment type="subcellular location">
    <subcellularLocation>
        <location evidence="1">Membrane</location>
        <topology evidence="1">Multi-pass membrane protein</topology>
    </subcellularLocation>
</comment>
<dbReference type="PANTHER" id="PTHR45618">
    <property type="entry name" value="MITOCHONDRIAL DICARBOXYLATE CARRIER-RELATED"/>
    <property type="match status" value="1"/>
</dbReference>
<dbReference type="InterPro" id="IPR023395">
    <property type="entry name" value="MCP_dom_sf"/>
</dbReference>